<evidence type="ECO:0000313" key="3">
    <source>
        <dbReference type="EMBL" id="EXJ89360.1"/>
    </source>
</evidence>
<dbReference type="InterPro" id="IPR001810">
    <property type="entry name" value="F-box_dom"/>
</dbReference>
<dbReference type="Gene3D" id="3.80.10.10">
    <property type="entry name" value="Ribonuclease Inhibitor"/>
    <property type="match status" value="1"/>
</dbReference>
<dbReference type="RefSeq" id="XP_007730757.1">
    <property type="nucleotide sequence ID" value="XM_007732567.1"/>
</dbReference>
<feature type="region of interest" description="Disordered" evidence="1">
    <location>
        <begin position="429"/>
        <end position="463"/>
    </location>
</feature>
<accession>W9YI96</accession>
<gene>
    <name evidence="3" type="ORF">A1O3_02427</name>
</gene>
<dbReference type="Pfam" id="PF00646">
    <property type="entry name" value="F-box"/>
    <property type="match status" value="1"/>
</dbReference>
<organism evidence="3 4">
    <name type="scientific">Capronia epimyces CBS 606.96</name>
    <dbReference type="NCBI Taxonomy" id="1182542"/>
    <lineage>
        <taxon>Eukaryota</taxon>
        <taxon>Fungi</taxon>
        <taxon>Dikarya</taxon>
        <taxon>Ascomycota</taxon>
        <taxon>Pezizomycotina</taxon>
        <taxon>Eurotiomycetes</taxon>
        <taxon>Chaetothyriomycetidae</taxon>
        <taxon>Chaetothyriales</taxon>
        <taxon>Herpotrichiellaceae</taxon>
        <taxon>Capronia</taxon>
    </lineage>
</organism>
<sequence length="463" mass="53260">MDSCPDEVLLKIFNRLNFKSVANIRLVSKRLAAVGAEALVKRVRFHCSQESLERLNTIANHDIFSKYVDTIVFEGNILANVGCVHTYSAHYELEHHKYERPQPPEKNATAREKRLYERNLIKFNHDITLKYDRYRTFYDQQQKVLKSTAYDELISSSIPCFPKLSKVVLSTVGRCKHVLSQRFLEMFAVDCAMPIEHDTKYTKEQLKHLLFPQGRPLTALHSLEVHVVSPKFFAGFMPGDLICQAFQNLKVIDLNFRLEKDDRHGLDALTADRCYGDLSKGHLQDALAAAKDLEELTINFDDFGFYGACTNMQQILGDHAWPNLTTLDLDCMSTSESYLLDMLTRQPALEKLRLGFITLEGGRWPTTTMHMRKNLTLIEFSAHGLLEDSEQMYPMHLIDAEAYILDYAHFSLAAALDLYVTDGYDEEDEYHPLEDSEFADPEELREEYGPFEDTDYSEMDCSD</sequence>
<dbReference type="STRING" id="1182542.W9YI96"/>
<dbReference type="eggNOG" id="ENOG502SX0G">
    <property type="taxonomic scope" value="Eukaryota"/>
</dbReference>
<dbReference type="OrthoDB" id="5422579at2759"/>
<feature type="domain" description="F-box" evidence="2">
    <location>
        <begin position="1"/>
        <end position="43"/>
    </location>
</feature>
<dbReference type="SUPFAM" id="SSF81383">
    <property type="entry name" value="F-box domain"/>
    <property type="match status" value="1"/>
</dbReference>
<dbReference type="Proteomes" id="UP000019478">
    <property type="component" value="Unassembled WGS sequence"/>
</dbReference>
<dbReference type="InterPro" id="IPR036047">
    <property type="entry name" value="F-box-like_dom_sf"/>
</dbReference>
<comment type="caution">
    <text evidence="3">The sequence shown here is derived from an EMBL/GenBank/DDBJ whole genome shotgun (WGS) entry which is preliminary data.</text>
</comment>
<reference evidence="3 4" key="1">
    <citation type="submission" date="2013-03" db="EMBL/GenBank/DDBJ databases">
        <title>The Genome Sequence of Capronia epimyces CBS 606.96.</title>
        <authorList>
            <consortium name="The Broad Institute Genomics Platform"/>
            <person name="Cuomo C."/>
            <person name="de Hoog S."/>
            <person name="Gorbushina A."/>
            <person name="Walker B."/>
            <person name="Young S.K."/>
            <person name="Zeng Q."/>
            <person name="Gargeya S."/>
            <person name="Fitzgerald M."/>
            <person name="Haas B."/>
            <person name="Abouelleil A."/>
            <person name="Allen A.W."/>
            <person name="Alvarado L."/>
            <person name="Arachchi H.M."/>
            <person name="Berlin A.M."/>
            <person name="Chapman S.B."/>
            <person name="Gainer-Dewar J."/>
            <person name="Goldberg J."/>
            <person name="Griggs A."/>
            <person name="Gujja S."/>
            <person name="Hansen M."/>
            <person name="Howarth C."/>
            <person name="Imamovic A."/>
            <person name="Ireland A."/>
            <person name="Larimer J."/>
            <person name="McCowan C."/>
            <person name="Murphy C."/>
            <person name="Pearson M."/>
            <person name="Poon T.W."/>
            <person name="Priest M."/>
            <person name="Roberts A."/>
            <person name="Saif S."/>
            <person name="Shea T."/>
            <person name="Sisk P."/>
            <person name="Sykes S."/>
            <person name="Wortman J."/>
            <person name="Nusbaum C."/>
            <person name="Birren B."/>
        </authorList>
    </citation>
    <scope>NUCLEOTIDE SEQUENCE [LARGE SCALE GENOMIC DNA]</scope>
    <source>
        <strain evidence="3 4">CBS 606.96</strain>
    </source>
</reference>
<dbReference type="CDD" id="cd09917">
    <property type="entry name" value="F-box_SF"/>
    <property type="match status" value="1"/>
</dbReference>
<dbReference type="EMBL" id="AMGY01000002">
    <property type="protein sequence ID" value="EXJ89360.1"/>
    <property type="molecule type" value="Genomic_DNA"/>
</dbReference>
<dbReference type="AlphaFoldDB" id="W9YI96"/>
<protein>
    <recommendedName>
        <fullName evidence="2">F-box domain-containing protein</fullName>
    </recommendedName>
</protein>
<evidence type="ECO:0000313" key="4">
    <source>
        <dbReference type="Proteomes" id="UP000019478"/>
    </source>
</evidence>
<dbReference type="HOGENOM" id="CLU_586642_0_0_1"/>
<proteinExistence type="predicted"/>
<dbReference type="SUPFAM" id="SSF52047">
    <property type="entry name" value="RNI-like"/>
    <property type="match status" value="1"/>
</dbReference>
<dbReference type="InterPro" id="IPR032675">
    <property type="entry name" value="LRR_dom_sf"/>
</dbReference>
<dbReference type="GeneID" id="19166557"/>
<keyword evidence="4" id="KW-1185">Reference proteome</keyword>
<dbReference type="PROSITE" id="PS50181">
    <property type="entry name" value="FBOX"/>
    <property type="match status" value="1"/>
</dbReference>
<name>W9YI96_9EURO</name>
<evidence type="ECO:0000259" key="2">
    <source>
        <dbReference type="PROSITE" id="PS50181"/>
    </source>
</evidence>
<evidence type="ECO:0000256" key="1">
    <source>
        <dbReference type="SAM" id="MobiDB-lite"/>
    </source>
</evidence>